<comment type="caution">
    <text evidence="4">The sequence shown here is derived from an EMBL/GenBank/DDBJ whole genome shotgun (WGS) entry which is preliminary data.</text>
</comment>
<feature type="signal peptide" evidence="2">
    <location>
        <begin position="1"/>
        <end position="17"/>
    </location>
</feature>
<keyword evidence="2" id="KW-0732">Signal</keyword>
<dbReference type="OrthoDB" id="7605056at2"/>
<name>A0A6I4UM58_9SPHN</name>
<reference evidence="3 6" key="2">
    <citation type="submission" date="2020-08" db="EMBL/GenBank/DDBJ databases">
        <title>Genomic Encyclopedia of Type Strains, Phase IV (KMG-IV): sequencing the most valuable type-strain genomes for metagenomic binning, comparative biology and taxonomic classification.</title>
        <authorList>
            <person name="Goeker M."/>
        </authorList>
    </citation>
    <scope>NUCLEOTIDE SEQUENCE [LARGE SCALE GENOMIC DNA]</scope>
    <source>
        <strain evidence="3 6">DSM 8510</strain>
    </source>
</reference>
<proteinExistence type="predicted"/>
<dbReference type="AlphaFoldDB" id="A0A6I4UM58"/>
<keyword evidence="6" id="KW-1185">Reference proteome</keyword>
<organism evidence="4 5">
    <name type="scientific">Erythrobacter ramosus</name>
    <dbReference type="NCBI Taxonomy" id="35811"/>
    <lineage>
        <taxon>Bacteria</taxon>
        <taxon>Pseudomonadati</taxon>
        <taxon>Pseudomonadota</taxon>
        <taxon>Alphaproteobacteria</taxon>
        <taxon>Sphingomonadales</taxon>
        <taxon>Erythrobacteraceae</taxon>
        <taxon>Erythrobacter/Porphyrobacter group</taxon>
        <taxon>Erythrobacter</taxon>
    </lineage>
</organism>
<dbReference type="EMBL" id="JACICE010000002">
    <property type="protein sequence ID" value="MBB3775393.1"/>
    <property type="molecule type" value="Genomic_DNA"/>
</dbReference>
<dbReference type="Proteomes" id="UP000430021">
    <property type="component" value="Unassembled WGS sequence"/>
</dbReference>
<evidence type="ECO:0000313" key="5">
    <source>
        <dbReference type="Proteomes" id="UP000430021"/>
    </source>
</evidence>
<feature type="chain" id="PRO_5026095215" description="DUF4424 domain-containing protein" evidence="2">
    <location>
        <begin position="18"/>
        <end position="363"/>
    </location>
</feature>
<accession>A0A6I4UM58</accession>
<evidence type="ECO:0000313" key="4">
    <source>
        <dbReference type="EMBL" id="MXP39496.1"/>
    </source>
</evidence>
<evidence type="ECO:0000256" key="1">
    <source>
        <dbReference type="SAM" id="MobiDB-lite"/>
    </source>
</evidence>
<dbReference type="EMBL" id="WTYB01000002">
    <property type="protein sequence ID" value="MXP39496.1"/>
    <property type="molecule type" value="Genomic_DNA"/>
</dbReference>
<reference evidence="4 5" key="1">
    <citation type="submission" date="2019-12" db="EMBL/GenBank/DDBJ databases">
        <title>Genomic-based taxomic classification of the family Erythrobacteraceae.</title>
        <authorList>
            <person name="Xu L."/>
        </authorList>
    </citation>
    <scope>NUCLEOTIDE SEQUENCE [LARGE SCALE GENOMIC DNA]</scope>
    <source>
        <strain evidence="4 5">JCM 10282</strain>
    </source>
</reference>
<evidence type="ECO:0000256" key="2">
    <source>
        <dbReference type="SAM" id="SignalP"/>
    </source>
</evidence>
<sequence length="363" mass="38558">MRKIWIAALSLGCTALAGTEAAGQDPFKRLRDVIGKPAPPTRERPTRRPLPQPAVGPAQASSLQSSGSIPDQGVHNAVHAAHQSQIVFTRRDLGIGAITESDIATDFTLGEPMFFRVFTENSAVNAIAAANSVGAREVYADGVHYIARFTVGGQTFDTDIFPWGNRKDHETWTTWRGQFVNPGNAQLTPGTDAFLELLSRAIMAGVLNPGTHTVTMEVIPQTNTEAQTKLKADVVAKGSFTLRVPPGIFKAGNTAVCGAGRGGAGTAATEARALSEAKRYWDWADLTPVKAVAVGREWKITVNELTSVPIERATDVTIMSRGAKYCAAHRHTVTEAYAGGGTFAPGGLSVNFTPGYIPCGCLN</sequence>
<dbReference type="RefSeq" id="WP_160761525.1">
    <property type="nucleotide sequence ID" value="NZ_BAAADZ010000010.1"/>
</dbReference>
<feature type="region of interest" description="Disordered" evidence="1">
    <location>
        <begin position="28"/>
        <end position="73"/>
    </location>
</feature>
<evidence type="ECO:0000313" key="3">
    <source>
        <dbReference type="EMBL" id="MBB3775393.1"/>
    </source>
</evidence>
<evidence type="ECO:0008006" key="7">
    <source>
        <dbReference type="Google" id="ProtNLM"/>
    </source>
</evidence>
<dbReference type="Proteomes" id="UP000548685">
    <property type="component" value="Unassembled WGS sequence"/>
</dbReference>
<gene>
    <name evidence="3" type="ORF">FHS52_001362</name>
    <name evidence="4" type="ORF">GRI59_12860</name>
</gene>
<feature type="compositionally biased region" description="Polar residues" evidence="1">
    <location>
        <begin position="59"/>
        <end position="69"/>
    </location>
</feature>
<evidence type="ECO:0000313" key="6">
    <source>
        <dbReference type="Proteomes" id="UP000548685"/>
    </source>
</evidence>
<protein>
    <recommendedName>
        <fullName evidence="7">DUF4424 domain-containing protein</fullName>
    </recommendedName>
</protein>